<keyword evidence="2" id="KW-0808">Transferase</keyword>
<dbReference type="PANTHER" id="PTHR43233:SF1">
    <property type="entry name" value="FAMILY N-ACETYLTRANSFERASE, PUTATIVE (AFU_ORTHOLOGUE AFUA_6G03350)-RELATED"/>
    <property type="match status" value="1"/>
</dbReference>
<organism evidence="2 3">
    <name type="scientific">Paenibacillus albiflavus</name>
    <dbReference type="NCBI Taxonomy" id="2545760"/>
    <lineage>
        <taxon>Bacteria</taxon>
        <taxon>Bacillati</taxon>
        <taxon>Bacillota</taxon>
        <taxon>Bacilli</taxon>
        <taxon>Bacillales</taxon>
        <taxon>Paenibacillaceae</taxon>
        <taxon>Paenibacillus</taxon>
    </lineage>
</organism>
<reference evidence="2 3" key="1">
    <citation type="submission" date="2019-03" db="EMBL/GenBank/DDBJ databases">
        <authorList>
            <person name="Kim M.K.M."/>
        </authorList>
    </citation>
    <scope>NUCLEOTIDE SEQUENCE [LARGE SCALE GENOMIC DNA]</scope>
    <source>
        <strain evidence="2 3">18JY21-1</strain>
    </source>
</reference>
<keyword evidence="3" id="KW-1185">Reference proteome</keyword>
<evidence type="ECO:0000313" key="3">
    <source>
        <dbReference type="Proteomes" id="UP000295418"/>
    </source>
</evidence>
<dbReference type="Gene3D" id="3.40.630.30">
    <property type="match status" value="1"/>
</dbReference>
<dbReference type="InterPro" id="IPR016181">
    <property type="entry name" value="Acyl_CoA_acyltransferase"/>
</dbReference>
<dbReference type="InterPro" id="IPR000182">
    <property type="entry name" value="GNAT_dom"/>
</dbReference>
<dbReference type="GO" id="GO:0016747">
    <property type="term" value="F:acyltransferase activity, transferring groups other than amino-acyl groups"/>
    <property type="evidence" value="ECO:0007669"/>
    <property type="project" value="InterPro"/>
</dbReference>
<proteinExistence type="predicted"/>
<dbReference type="SUPFAM" id="SSF55729">
    <property type="entry name" value="Acyl-CoA N-acyltransferases (Nat)"/>
    <property type="match status" value="1"/>
</dbReference>
<dbReference type="PANTHER" id="PTHR43233">
    <property type="entry name" value="FAMILY N-ACETYLTRANSFERASE, PUTATIVE (AFU_ORTHOLOGUE AFUA_6G03350)-RELATED"/>
    <property type="match status" value="1"/>
</dbReference>
<protein>
    <submittedName>
        <fullName evidence="2">GNAT family N-acetyltransferase</fullName>
    </submittedName>
</protein>
<dbReference type="Proteomes" id="UP000295418">
    <property type="component" value="Unassembled WGS sequence"/>
</dbReference>
<gene>
    <name evidence="2" type="ORF">E0485_01290</name>
</gene>
<evidence type="ECO:0000313" key="2">
    <source>
        <dbReference type="EMBL" id="TCZ81292.1"/>
    </source>
</evidence>
<dbReference type="OrthoDB" id="9775804at2"/>
<sequence length="131" mass="14826">MIVYSDDKLQKAKDVAQVFLNSGINRPSEDLPRIQHMIDEADILVTAWDNGIMVGVARAITDYSYCCYLSDLAVDRNYQKQGIGKELVSKVQEMIGEQCMLLLLSAPGAMDYYPRIGFESVDNAFVIRRKR</sequence>
<dbReference type="PROSITE" id="PS51186">
    <property type="entry name" value="GNAT"/>
    <property type="match status" value="1"/>
</dbReference>
<dbReference type="AlphaFoldDB" id="A0A4V2WPY7"/>
<dbReference type="InterPro" id="IPR053144">
    <property type="entry name" value="Acetyltransferase_Butenolide"/>
</dbReference>
<accession>A0A4V2WPY7</accession>
<dbReference type="EMBL" id="SKFG01000001">
    <property type="protein sequence ID" value="TCZ81292.1"/>
    <property type="molecule type" value="Genomic_DNA"/>
</dbReference>
<feature type="domain" description="N-acetyltransferase" evidence="1">
    <location>
        <begin position="2"/>
        <end position="131"/>
    </location>
</feature>
<evidence type="ECO:0000259" key="1">
    <source>
        <dbReference type="PROSITE" id="PS51186"/>
    </source>
</evidence>
<name>A0A4V2WPY7_9BACL</name>
<dbReference type="CDD" id="cd04301">
    <property type="entry name" value="NAT_SF"/>
    <property type="match status" value="1"/>
</dbReference>
<dbReference type="Pfam" id="PF13673">
    <property type="entry name" value="Acetyltransf_10"/>
    <property type="match status" value="1"/>
</dbReference>
<comment type="caution">
    <text evidence="2">The sequence shown here is derived from an EMBL/GenBank/DDBJ whole genome shotgun (WGS) entry which is preliminary data.</text>
</comment>